<evidence type="ECO:0000313" key="2">
    <source>
        <dbReference type="EMBL" id="MEX1661079.1"/>
    </source>
</evidence>
<sequence>MMRTSSRQTNIGGLILTFIALILALGVVIWLIADTPLDGGAQVATDPPAYKQITDKTDATVTVSPNPKGGVTADRTKTQ</sequence>
<organism evidence="2 3">
    <name type="scientific">Thioclava arctica</name>
    <dbReference type="NCBI Taxonomy" id="3238301"/>
    <lineage>
        <taxon>Bacteria</taxon>
        <taxon>Pseudomonadati</taxon>
        <taxon>Pseudomonadota</taxon>
        <taxon>Alphaproteobacteria</taxon>
        <taxon>Rhodobacterales</taxon>
        <taxon>Paracoccaceae</taxon>
        <taxon>Thioclava</taxon>
    </lineage>
</organism>
<keyword evidence="1" id="KW-0472">Membrane</keyword>
<name>A0ABV3TIF6_9RHOB</name>
<feature type="transmembrane region" description="Helical" evidence="1">
    <location>
        <begin position="12"/>
        <end position="33"/>
    </location>
</feature>
<proteinExistence type="predicted"/>
<dbReference type="RefSeq" id="WP_368391210.1">
    <property type="nucleotide sequence ID" value="NZ_JBFRYC010000002.1"/>
</dbReference>
<comment type="caution">
    <text evidence="2">The sequence shown here is derived from an EMBL/GenBank/DDBJ whole genome shotgun (WGS) entry which is preliminary data.</text>
</comment>
<dbReference type="Proteomes" id="UP001557465">
    <property type="component" value="Unassembled WGS sequence"/>
</dbReference>
<reference evidence="2 3" key="1">
    <citation type="journal article" date="2011" name="Int. J. Syst. Evol. Microbiol.">
        <title>Zhongshania antarctica gen. nov., sp. nov. and Zhongshania guokunii sp. nov., gammaproteobacteria respectively isolated from coastal attached (fast) ice and surface seawater of the Antarctic.</title>
        <authorList>
            <person name="Li H.J."/>
            <person name="Zhang X.Y."/>
            <person name="Chen C.X."/>
            <person name="Zhang Y.J."/>
            <person name="Gao Z.M."/>
            <person name="Yu Y."/>
            <person name="Chen X.L."/>
            <person name="Chen B."/>
            <person name="Zhang Y.Z."/>
        </authorList>
    </citation>
    <scope>NUCLEOTIDE SEQUENCE [LARGE SCALE GENOMIC DNA]</scope>
    <source>
        <strain evidence="2 3">15-R06ZXC-3</strain>
    </source>
</reference>
<dbReference type="EMBL" id="JBFRYC010000002">
    <property type="protein sequence ID" value="MEX1661079.1"/>
    <property type="molecule type" value="Genomic_DNA"/>
</dbReference>
<protein>
    <submittedName>
        <fullName evidence="2">Uncharacterized protein</fullName>
    </submittedName>
</protein>
<evidence type="ECO:0000313" key="3">
    <source>
        <dbReference type="Proteomes" id="UP001557465"/>
    </source>
</evidence>
<evidence type="ECO:0000256" key="1">
    <source>
        <dbReference type="SAM" id="Phobius"/>
    </source>
</evidence>
<gene>
    <name evidence="2" type="ORF">AB4874_05355</name>
</gene>
<keyword evidence="3" id="KW-1185">Reference proteome</keyword>
<keyword evidence="1" id="KW-1133">Transmembrane helix</keyword>
<keyword evidence="1" id="KW-0812">Transmembrane</keyword>
<accession>A0ABV3TIF6</accession>